<name>A0A1I5C921_9HYPH</name>
<evidence type="ECO:0000313" key="5">
    <source>
        <dbReference type="EMBL" id="SFN83457.1"/>
    </source>
</evidence>
<evidence type="ECO:0000313" key="6">
    <source>
        <dbReference type="Proteomes" id="UP000199236"/>
    </source>
</evidence>
<keyword evidence="5" id="KW-0966">Cell projection</keyword>
<dbReference type="EMBL" id="FOVR01000002">
    <property type="protein sequence ID" value="SFN83457.1"/>
    <property type="molecule type" value="Genomic_DNA"/>
</dbReference>
<sequence length="136" mass="14155">MSVSPVTSSTSAASTQSSSSVSSAMTLDYDAFLQMMVTQMQYQDPTNPTDMSEQMGQLASFSNVEQNIQTNNKLDNVLSQLYVNQSTSLVGKTLSATRNGSEISGTIASVTIATDGVVASLDDGTNVLVGPGVTIS</sequence>
<keyword evidence="5" id="KW-0282">Flagellum</keyword>
<gene>
    <name evidence="5" type="ORF">SAMN04488056_102156</name>
</gene>
<evidence type="ECO:0000256" key="1">
    <source>
        <dbReference type="ARBA" id="ARBA00010577"/>
    </source>
</evidence>
<proteinExistence type="inferred from homology"/>
<dbReference type="NCBIfam" id="NF004670">
    <property type="entry name" value="PRK06009.1"/>
    <property type="match status" value="1"/>
</dbReference>
<evidence type="ECO:0000256" key="4">
    <source>
        <dbReference type="ARBA" id="ARBA00024746"/>
    </source>
</evidence>
<keyword evidence="5" id="KW-0969">Cilium</keyword>
<keyword evidence="6" id="KW-1185">Reference proteome</keyword>
<evidence type="ECO:0000256" key="3">
    <source>
        <dbReference type="ARBA" id="ARBA00022795"/>
    </source>
</evidence>
<evidence type="ECO:0000256" key="2">
    <source>
        <dbReference type="ARBA" id="ARBA00016013"/>
    </source>
</evidence>
<dbReference type="InterPro" id="IPR005648">
    <property type="entry name" value="FlgD"/>
</dbReference>
<reference evidence="5 6" key="1">
    <citation type="submission" date="2016-10" db="EMBL/GenBank/DDBJ databases">
        <authorList>
            <person name="de Groot N.N."/>
        </authorList>
    </citation>
    <scope>NUCLEOTIDE SEQUENCE [LARGE SCALE GENOMIC DNA]</scope>
    <source>
        <strain evidence="5 6">CGMCC 1.9157</strain>
    </source>
</reference>
<keyword evidence="3" id="KW-1005">Bacterial flagellum biogenesis</keyword>
<dbReference type="Proteomes" id="UP000199236">
    <property type="component" value="Unassembled WGS sequence"/>
</dbReference>
<dbReference type="AlphaFoldDB" id="A0A1I5C921"/>
<comment type="similarity">
    <text evidence="1">Belongs to the FlgD family.</text>
</comment>
<dbReference type="RefSeq" id="WP_090069326.1">
    <property type="nucleotide sequence ID" value="NZ_FOVR01000002.1"/>
</dbReference>
<organism evidence="5 6">
    <name type="scientific">Cohaesibacter marisflavi</name>
    <dbReference type="NCBI Taxonomy" id="655353"/>
    <lineage>
        <taxon>Bacteria</taxon>
        <taxon>Pseudomonadati</taxon>
        <taxon>Pseudomonadota</taxon>
        <taxon>Alphaproteobacteria</taxon>
        <taxon>Hyphomicrobiales</taxon>
        <taxon>Cohaesibacteraceae</taxon>
    </lineage>
</organism>
<dbReference type="Pfam" id="PF03963">
    <property type="entry name" value="FlgD"/>
    <property type="match status" value="1"/>
</dbReference>
<accession>A0A1I5C921</accession>
<comment type="function">
    <text evidence="4">Required for flagellar hook formation. May act as a scaffolding protein.</text>
</comment>
<protein>
    <recommendedName>
        <fullName evidence="2">Basal-body rod modification protein FlgD</fullName>
    </recommendedName>
</protein>
<dbReference type="STRING" id="655353.SAMN04488056_102156"/>
<dbReference type="OrthoDB" id="9785233at2"/>
<dbReference type="GO" id="GO:0044781">
    <property type="term" value="P:bacterial-type flagellum organization"/>
    <property type="evidence" value="ECO:0007669"/>
    <property type="project" value="UniProtKB-KW"/>
</dbReference>